<sequence>MNPTNMIRTEGNSYRTNPQVSEKVCQQVHFHAPERGAG</sequence>
<evidence type="ECO:0000313" key="3">
    <source>
        <dbReference type="Proteomes" id="UP000183561"/>
    </source>
</evidence>
<organism evidence="2 3">
    <name type="scientific">Rhodococcus koreensis</name>
    <dbReference type="NCBI Taxonomy" id="99653"/>
    <lineage>
        <taxon>Bacteria</taxon>
        <taxon>Bacillati</taxon>
        <taxon>Actinomycetota</taxon>
        <taxon>Actinomycetes</taxon>
        <taxon>Mycobacteriales</taxon>
        <taxon>Nocardiaceae</taxon>
        <taxon>Rhodococcus</taxon>
    </lineage>
</organism>
<dbReference type="AlphaFoldDB" id="A0A1H4W7Z0"/>
<gene>
    <name evidence="2" type="ORF">SAMN04490239_5846</name>
</gene>
<proteinExistence type="predicted"/>
<protein>
    <submittedName>
        <fullName evidence="2">Uncharacterized protein</fullName>
    </submittedName>
</protein>
<reference evidence="3" key="1">
    <citation type="submission" date="2016-10" db="EMBL/GenBank/DDBJ databases">
        <authorList>
            <person name="Varghese N."/>
            <person name="Submissions S."/>
        </authorList>
    </citation>
    <scope>NUCLEOTIDE SEQUENCE [LARGE SCALE GENOMIC DNA]</scope>
    <source>
        <strain evidence="3">DSM 44498</strain>
    </source>
</reference>
<name>A0A1H4W7Z0_9NOCA</name>
<dbReference type="EMBL" id="FNSV01000005">
    <property type="protein sequence ID" value="SEC88644.1"/>
    <property type="molecule type" value="Genomic_DNA"/>
</dbReference>
<feature type="compositionally biased region" description="Polar residues" evidence="1">
    <location>
        <begin position="1"/>
        <end position="20"/>
    </location>
</feature>
<accession>A0A1H4W7Z0</accession>
<keyword evidence="3" id="KW-1185">Reference proteome</keyword>
<dbReference type="Proteomes" id="UP000183561">
    <property type="component" value="Unassembled WGS sequence"/>
</dbReference>
<feature type="region of interest" description="Disordered" evidence="1">
    <location>
        <begin position="1"/>
        <end position="24"/>
    </location>
</feature>
<evidence type="ECO:0000313" key="2">
    <source>
        <dbReference type="EMBL" id="SEC88644.1"/>
    </source>
</evidence>
<evidence type="ECO:0000256" key="1">
    <source>
        <dbReference type="SAM" id="MobiDB-lite"/>
    </source>
</evidence>